<dbReference type="EMBL" id="MAXD01000003">
    <property type="protein sequence ID" value="OFA34934.1"/>
    <property type="molecule type" value="Genomic_DNA"/>
</dbReference>
<dbReference type="EMBL" id="AP028457">
    <property type="protein sequence ID" value="BEK82872.1"/>
    <property type="molecule type" value="Genomic_DNA"/>
</dbReference>
<feature type="binding site" evidence="10">
    <location>
        <position position="77"/>
    </location>
    <ligand>
        <name>Na(+)</name>
        <dbReference type="ChEBI" id="CHEBI:29101"/>
        <note>structural</note>
    </ligand>
</feature>
<dbReference type="EMBL" id="LNKH01000003">
    <property type="protein sequence ID" value="OSG98212.1"/>
    <property type="molecule type" value="Genomic_DNA"/>
</dbReference>
<dbReference type="AlphaFoldDB" id="A0A076JGP4"/>
<reference evidence="31 32" key="2">
    <citation type="journal article" date="2016" name="Sci. Rep.">
        <title>Evaluation of genetic diversity among strains of the human gut commensal Bifidobacterium adolescentis.</title>
        <authorList>
            <person name="Duranti S."/>
            <person name="Milani C."/>
            <person name="Lugli G.A."/>
            <person name="Mancabelli L."/>
            <person name="Turroni F."/>
            <person name="Ferrario C."/>
            <person name="Mangifesta M."/>
            <person name="Viappiani A."/>
            <person name="Sanchez B."/>
            <person name="Margolles A."/>
            <person name="van Sinderen D."/>
            <person name="Ventura M."/>
        </authorList>
    </citation>
    <scope>NUCLEOTIDE SEQUENCE [LARGE SCALE GENOMIC DNA]</scope>
    <source>
        <strain evidence="20 32">487B</strain>
        <strain evidence="21 33">AD2-8</strain>
        <strain evidence="22 34">AL46-2</strain>
        <strain evidence="23 31">AL46-7</strain>
    </source>
</reference>
<evidence type="ECO:0000313" key="37">
    <source>
        <dbReference type="Proteomes" id="UP000285462"/>
    </source>
</evidence>
<gene>
    <name evidence="12" type="primary">crcB3</name>
    <name evidence="10" type="synonym">crcB</name>
    <name evidence="13" type="synonym">crcB_3</name>
    <name evidence="10" type="synonym">fluC</name>
    <name evidence="21" type="ORF">AD0028_0852</name>
    <name evidence="22" type="ORF">AL0462_0763</name>
    <name evidence="23" type="ORF">AL0467_0826</name>
    <name evidence="20" type="ORF">B0487_0868</name>
    <name evidence="11" type="ORF">B19861_08140</name>
    <name evidence="19" type="ORF">B5789_0615</name>
    <name evidence="18" type="ORF">BBK15_05545</name>
    <name evidence="13" type="ORF">BIFAD42_09690</name>
    <name evidence="27" type="ORF">DW072_04465</name>
    <name evidence="26" type="ORF">DW139_03760</name>
    <name evidence="25" type="ORF">DWX79_03730</name>
    <name evidence="12" type="ORF">ERS852382_01625</name>
    <name evidence="24" type="ORF">F3K97_04115</name>
    <name evidence="16" type="ORF">GA542_07360</name>
    <name evidence="15" type="ORF">GA629_00475</name>
    <name evidence="14" type="ORF">GA752_02825</name>
    <name evidence="17" type="ORF">NE692_02795</name>
</gene>
<proteinExistence type="inferred from homology"/>
<evidence type="ECO:0000313" key="35">
    <source>
        <dbReference type="Proteomes" id="UP000284589"/>
    </source>
</evidence>
<comment type="catalytic activity">
    <reaction evidence="8">
        <text>fluoride(in) = fluoride(out)</text>
        <dbReference type="Rhea" id="RHEA:76159"/>
        <dbReference type="ChEBI" id="CHEBI:17051"/>
    </reaction>
    <physiologicalReaction direction="left-to-right" evidence="8">
        <dbReference type="Rhea" id="RHEA:76160"/>
    </physiologicalReaction>
</comment>
<dbReference type="EMBL" id="QRVT01000001">
    <property type="protein sequence ID" value="RGS66183.1"/>
    <property type="molecule type" value="Genomic_DNA"/>
</dbReference>
<dbReference type="EMBL" id="LNKI01000002">
    <property type="protein sequence ID" value="OSH00427.1"/>
    <property type="molecule type" value="Genomic_DNA"/>
</dbReference>
<dbReference type="EMBL" id="WDFR01000003">
    <property type="protein sequence ID" value="KAB6029501.1"/>
    <property type="molecule type" value="Genomic_DNA"/>
</dbReference>
<dbReference type="Proteomes" id="UP001206013">
    <property type="component" value="Unassembled WGS sequence"/>
</dbReference>
<evidence type="ECO:0000313" key="16">
    <source>
        <dbReference type="EMBL" id="KAB6029501.1"/>
    </source>
</evidence>
<evidence type="ECO:0000256" key="2">
    <source>
        <dbReference type="ARBA" id="ARBA00022475"/>
    </source>
</evidence>
<dbReference type="Proteomes" id="UP000285262">
    <property type="component" value="Unassembled WGS sequence"/>
</dbReference>
<dbReference type="Proteomes" id="UP000886943">
    <property type="component" value="Unassembled WGS sequence"/>
</dbReference>
<dbReference type="OrthoDB" id="5148600at2"/>
<accession>A0A076JGP4</accession>
<reference evidence="11 42" key="10">
    <citation type="submission" date="2023-06" db="EMBL/GenBank/DDBJ databases">
        <title>Complete Genome Sequences of Bifidobacterium faecale strain JCM19861T was isolated from human faeces by Jung-Hye Choi et al. (2014).</title>
        <authorList>
            <person name="Okuhama S."/>
            <person name="Takahashi H."/>
            <person name="Imaizumi K."/>
            <person name="Nakayama S."/>
            <person name="Ogata Y."/>
            <person name="Suda W."/>
        </authorList>
    </citation>
    <scope>NUCLEOTIDE SEQUENCE [LARGE SCALE GENOMIC DNA]</scope>
    <source>
        <strain evidence="11 42">JCM 19861</strain>
    </source>
</reference>
<dbReference type="EMBL" id="QRNG01000005">
    <property type="protein sequence ID" value="RHK26480.1"/>
    <property type="molecule type" value="Genomic_DNA"/>
</dbReference>
<dbReference type="Proteomes" id="UP000464884">
    <property type="component" value="Chromosome"/>
</dbReference>
<comment type="activity regulation">
    <text evidence="10">Na(+) is not transported, but it plays an essential structural role and its presence is essential for fluoride channel function.</text>
</comment>
<dbReference type="PANTHER" id="PTHR28259:SF1">
    <property type="entry name" value="FLUORIDE EXPORT PROTEIN 1-RELATED"/>
    <property type="match status" value="1"/>
</dbReference>
<dbReference type="Proteomes" id="UP000470200">
    <property type="component" value="Unassembled WGS sequence"/>
</dbReference>
<reference evidence="12 28" key="1">
    <citation type="submission" date="2015-09" db="EMBL/GenBank/DDBJ databases">
        <authorList>
            <consortium name="Pathogen Informatics"/>
        </authorList>
    </citation>
    <scope>NUCLEOTIDE SEQUENCE [LARGE SCALE GENOMIC DNA]</scope>
    <source>
        <strain evidence="12 28">2789STDY5608824</strain>
    </source>
</reference>
<evidence type="ECO:0000256" key="7">
    <source>
        <dbReference type="ARBA" id="ARBA00035120"/>
    </source>
</evidence>
<reference evidence="18 29" key="3">
    <citation type="submission" date="2016-07" db="EMBL/GenBank/DDBJ databases">
        <title>Draft Genome Sequence of Bifidobacterium adolescentis strain Km 4.</title>
        <authorList>
            <person name="Danilenko V.N."/>
        </authorList>
    </citation>
    <scope>NUCLEOTIDE SEQUENCE [LARGE SCALE GENOMIC DNA]</scope>
    <source>
        <strain evidence="18 29">Km 4</strain>
    </source>
</reference>
<evidence type="ECO:0000313" key="17">
    <source>
        <dbReference type="EMBL" id="MCQ4792392.1"/>
    </source>
</evidence>
<dbReference type="EMBL" id="LNKF01000002">
    <property type="protein sequence ID" value="OSG95612.1"/>
    <property type="molecule type" value="Genomic_DNA"/>
</dbReference>
<dbReference type="RefSeq" id="WP_003809412.1">
    <property type="nucleotide sequence ID" value="NZ_AP028457.1"/>
</dbReference>
<evidence type="ECO:0000313" key="36">
    <source>
        <dbReference type="Proteomes" id="UP000285262"/>
    </source>
</evidence>
<keyword evidence="10" id="KW-0479">Metal-binding</keyword>
<dbReference type="EMBL" id="JANFYM010000002">
    <property type="protein sequence ID" value="MCQ4792392.1"/>
    <property type="molecule type" value="Genomic_DNA"/>
</dbReference>
<evidence type="ECO:0000313" key="42">
    <source>
        <dbReference type="Proteomes" id="UP001357973"/>
    </source>
</evidence>
<evidence type="ECO:0000313" key="14">
    <source>
        <dbReference type="EMBL" id="KAB5747531.1"/>
    </source>
</evidence>
<reference evidence="19 30" key="4">
    <citation type="submission" date="2017-03" db="EMBL/GenBank/DDBJ databases">
        <title>Maternal inheritance of bifidobacteria.</title>
        <authorList>
            <person name="Lugli G.A."/>
            <person name="Duranti S."/>
            <person name="Milani C."/>
            <person name="Mancabelli L."/>
        </authorList>
    </citation>
    <scope>NUCLEOTIDE SEQUENCE [LARGE SCALE GENOMIC DNA]</scope>
    <source>
        <strain evidence="19 30">1892B</strain>
    </source>
</reference>
<evidence type="ECO:0000313" key="30">
    <source>
        <dbReference type="Proteomes" id="UP000192714"/>
    </source>
</evidence>
<dbReference type="EMBL" id="CYYI01000006">
    <property type="protein sequence ID" value="CUN90303.1"/>
    <property type="molecule type" value="Genomic_DNA"/>
</dbReference>
<dbReference type="Proteomes" id="UP000095647">
    <property type="component" value="Unassembled WGS sequence"/>
</dbReference>
<evidence type="ECO:0000313" key="21">
    <source>
        <dbReference type="EMBL" id="OSG95612.1"/>
    </source>
</evidence>
<dbReference type="eggNOG" id="COG0239">
    <property type="taxonomic scope" value="Bacteria"/>
</dbReference>
<evidence type="ECO:0000313" key="11">
    <source>
        <dbReference type="EMBL" id="BEK82872.1"/>
    </source>
</evidence>
<keyword evidence="10" id="KW-0813">Transport</keyword>
<dbReference type="GO" id="GO:0140114">
    <property type="term" value="P:cellular detoxification of fluoride"/>
    <property type="evidence" value="ECO:0007669"/>
    <property type="project" value="UniProtKB-UniRule"/>
</dbReference>
<dbReference type="HAMAP" id="MF_00454">
    <property type="entry name" value="FluC"/>
    <property type="match status" value="1"/>
</dbReference>
<dbReference type="Proteomes" id="UP001357973">
    <property type="component" value="Chromosome"/>
</dbReference>
<reference evidence="24 39" key="7">
    <citation type="submission" date="2019-12" db="EMBL/GenBank/DDBJ databases">
        <title>Draft Genome Sequence of Bifidobacterium adolescentis ZJ2.</title>
        <authorList>
            <person name="Jin Z."/>
        </authorList>
    </citation>
    <scope>NUCLEOTIDE SEQUENCE [LARGE SCALE GENOMIC DNA]</scope>
    <source>
        <strain evidence="24 39">ZJ2</strain>
    </source>
</reference>
<dbReference type="KEGG" id="badl:BADO_0782"/>
<evidence type="ECO:0000313" key="20">
    <source>
        <dbReference type="EMBL" id="OSG87947.1"/>
    </source>
</evidence>
<dbReference type="GO" id="GO:0046872">
    <property type="term" value="F:metal ion binding"/>
    <property type="evidence" value="ECO:0007669"/>
    <property type="project" value="UniProtKB-KW"/>
</dbReference>
<dbReference type="PATRIC" id="fig|1680.5.peg.862"/>
<dbReference type="EMBL" id="BPPZ01000004">
    <property type="protein sequence ID" value="GJD13985.1"/>
    <property type="molecule type" value="Genomic_DNA"/>
</dbReference>
<dbReference type="EMBL" id="QRLP01000002">
    <property type="protein sequence ID" value="RHJ18702.1"/>
    <property type="molecule type" value="Genomic_DNA"/>
</dbReference>
<keyword evidence="5 10" id="KW-0472">Membrane</keyword>
<evidence type="ECO:0000313" key="41">
    <source>
        <dbReference type="Proteomes" id="UP000470926"/>
    </source>
</evidence>
<evidence type="ECO:0000313" key="26">
    <source>
        <dbReference type="EMBL" id="RHJ18702.1"/>
    </source>
</evidence>
<evidence type="ECO:0000256" key="4">
    <source>
        <dbReference type="ARBA" id="ARBA00022989"/>
    </source>
</evidence>
<keyword evidence="6 10" id="KW-0407">Ion channel</keyword>
<evidence type="ECO:0000256" key="1">
    <source>
        <dbReference type="ARBA" id="ARBA00004651"/>
    </source>
</evidence>
<evidence type="ECO:0000256" key="9">
    <source>
        <dbReference type="ARBA" id="ARBA00049940"/>
    </source>
</evidence>
<dbReference type="Proteomes" id="UP000193208">
    <property type="component" value="Unassembled WGS sequence"/>
</dbReference>
<evidence type="ECO:0000313" key="34">
    <source>
        <dbReference type="Proteomes" id="UP000193905"/>
    </source>
</evidence>
<evidence type="ECO:0000313" key="23">
    <source>
        <dbReference type="EMBL" id="OSH00427.1"/>
    </source>
</evidence>
<evidence type="ECO:0000313" key="38">
    <source>
        <dbReference type="Proteomes" id="UP000437631"/>
    </source>
</evidence>
<evidence type="ECO:0000313" key="25">
    <source>
        <dbReference type="EMBL" id="RGS66183.1"/>
    </source>
</evidence>
<dbReference type="PANTHER" id="PTHR28259">
    <property type="entry name" value="FLUORIDE EXPORT PROTEIN 1-RELATED"/>
    <property type="match status" value="1"/>
</dbReference>
<dbReference type="Proteomes" id="UP000284589">
    <property type="component" value="Unassembled WGS sequence"/>
</dbReference>
<evidence type="ECO:0000313" key="13">
    <source>
        <dbReference type="EMBL" id="GJD13985.1"/>
    </source>
</evidence>
<dbReference type="Proteomes" id="UP000470926">
    <property type="component" value="Unassembled WGS sequence"/>
</dbReference>
<dbReference type="EMBL" id="WDIP01000001">
    <property type="protein sequence ID" value="KAB5887097.1"/>
    <property type="molecule type" value="Genomic_DNA"/>
</dbReference>
<evidence type="ECO:0000313" key="19">
    <source>
        <dbReference type="EMBL" id="OQM58536.1"/>
    </source>
</evidence>
<comment type="subcellular location">
    <subcellularLocation>
        <location evidence="1 10">Cell membrane</location>
        <topology evidence="1 10">Multi-pass membrane protein</topology>
    </subcellularLocation>
</comment>
<reference evidence="38 40" key="6">
    <citation type="journal article" date="2019" name="Nat. Med.">
        <title>A library of human gut bacterial isolates paired with longitudinal multiomics data enables mechanistic microbiome research.</title>
        <authorList>
            <person name="Poyet M."/>
            <person name="Groussin M."/>
            <person name="Gibbons S.M."/>
            <person name="Avila-Pacheco J."/>
            <person name="Jiang X."/>
            <person name="Kearney S.M."/>
            <person name="Perrotta A.R."/>
            <person name="Berdy B."/>
            <person name="Zhao S."/>
            <person name="Lieberman T.D."/>
            <person name="Swanson P.K."/>
            <person name="Smith M."/>
            <person name="Roesemann S."/>
            <person name="Alexander J.E."/>
            <person name="Rich S.A."/>
            <person name="Livny J."/>
            <person name="Vlamakis H."/>
            <person name="Clish C."/>
            <person name="Bullock K."/>
            <person name="Deik A."/>
            <person name="Scott J."/>
            <person name="Pierce K.A."/>
            <person name="Xavier R.J."/>
            <person name="Alm E.J."/>
        </authorList>
    </citation>
    <scope>NUCLEOTIDE SEQUENCE [LARGE SCALE GENOMIC DNA]</scope>
    <source>
        <strain evidence="15 40">BIOML-A105</strain>
        <strain evidence="14 38">BIOML-A190</strain>
        <strain evidence="16 41">BIOML-A26</strain>
    </source>
</reference>
<dbReference type="Proteomes" id="UP000175684">
    <property type="component" value="Unassembled WGS sequence"/>
</dbReference>
<feature type="transmembrane region" description="Helical" evidence="10">
    <location>
        <begin position="98"/>
        <end position="123"/>
    </location>
</feature>
<evidence type="ECO:0000313" key="12">
    <source>
        <dbReference type="EMBL" id="CUN90303.1"/>
    </source>
</evidence>
<evidence type="ECO:0000256" key="5">
    <source>
        <dbReference type="ARBA" id="ARBA00023136"/>
    </source>
</evidence>
<dbReference type="InterPro" id="IPR003691">
    <property type="entry name" value="FluC"/>
</dbReference>
<dbReference type="Proteomes" id="UP000192714">
    <property type="component" value="Unassembled WGS sequence"/>
</dbReference>
<feature type="binding site" evidence="10">
    <location>
        <position position="80"/>
    </location>
    <ligand>
        <name>Na(+)</name>
        <dbReference type="ChEBI" id="CHEBI:29101"/>
        <note>structural</note>
    </ligand>
</feature>
<evidence type="ECO:0000313" key="15">
    <source>
        <dbReference type="EMBL" id="KAB5887097.1"/>
    </source>
</evidence>
<evidence type="ECO:0000256" key="10">
    <source>
        <dbReference type="HAMAP-Rule" id="MF_00454"/>
    </source>
</evidence>
<keyword evidence="2 10" id="KW-1003">Cell membrane</keyword>
<dbReference type="EMBL" id="NAQF01000002">
    <property type="protein sequence ID" value="OQM58536.1"/>
    <property type="molecule type" value="Genomic_DNA"/>
</dbReference>
<comment type="similarity">
    <text evidence="7 10">Belongs to the fluoride channel Fluc/FEX (TC 1.A.43) family.</text>
</comment>
<dbReference type="Proteomes" id="UP000193664">
    <property type="component" value="Unassembled WGS sequence"/>
</dbReference>
<feature type="transmembrane region" description="Helical" evidence="10">
    <location>
        <begin position="69"/>
        <end position="86"/>
    </location>
</feature>
<keyword evidence="4 10" id="KW-1133">Transmembrane helix</keyword>
<reference evidence="13" key="8">
    <citation type="submission" date="2021-08" db="EMBL/GenBank/DDBJ databases">
        <title>Draft genome sequence of the GABA producer Bifidobacterium adolescentis 4-2, isolated from healthy human feces.</title>
        <authorList>
            <person name="Altaib H."/>
            <person name="Niwa R."/>
            <person name="Abe M."/>
            <person name="Suzuki T."/>
        </authorList>
    </citation>
    <scope>NUCLEOTIDE SEQUENCE</scope>
    <source>
        <strain evidence="13">4-2</strain>
    </source>
</reference>
<dbReference type="EMBL" id="CP047129">
    <property type="protein sequence ID" value="QHB62522.1"/>
    <property type="molecule type" value="Genomic_DNA"/>
</dbReference>
<dbReference type="Proteomes" id="UP000193905">
    <property type="component" value="Unassembled WGS sequence"/>
</dbReference>
<dbReference type="GeneID" id="4557579"/>
<name>A0A076JGP4_BIFAD</name>
<evidence type="ECO:0000256" key="6">
    <source>
        <dbReference type="ARBA" id="ARBA00023303"/>
    </source>
</evidence>
<keyword evidence="3 10" id="KW-0812">Transmembrane</keyword>
<dbReference type="Proteomes" id="UP000437631">
    <property type="component" value="Unassembled WGS sequence"/>
</dbReference>
<evidence type="ECO:0000313" key="33">
    <source>
        <dbReference type="Proteomes" id="UP000193664"/>
    </source>
</evidence>
<evidence type="ECO:0000313" key="24">
    <source>
        <dbReference type="EMBL" id="QHB62522.1"/>
    </source>
</evidence>
<evidence type="ECO:0000313" key="40">
    <source>
        <dbReference type="Proteomes" id="UP000470200"/>
    </source>
</evidence>
<dbReference type="Pfam" id="PF02537">
    <property type="entry name" value="CRCB"/>
    <property type="match status" value="1"/>
</dbReference>
<evidence type="ECO:0000313" key="32">
    <source>
        <dbReference type="Proteomes" id="UP000193377"/>
    </source>
</evidence>
<evidence type="ECO:0000256" key="3">
    <source>
        <dbReference type="ARBA" id="ARBA00022692"/>
    </source>
</evidence>
<feature type="transmembrane region" description="Helical" evidence="10">
    <location>
        <begin position="35"/>
        <end position="57"/>
    </location>
</feature>
<protein>
    <recommendedName>
        <fullName evidence="10">Fluoride-specific ion channel FluC</fullName>
    </recommendedName>
</protein>
<reference evidence="35 36" key="5">
    <citation type="submission" date="2018-08" db="EMBL/GenBank/DDBJ databases">
        <title>A genome reference for cultivated species of the human gut microbiota.</title>
        <authorList>
            <person name="Zou Y."/>
            <person name="Xue W."/>
            <person name="Luo G."/>
        </authorList>
    </citation>
    <scope>NUCLEOTIDE SEQUENCE [LARGE SCALE GENOMIC DNA]</scope>
    <source>
        <strain evidence="25 37">AF21-27</strain>
        <strain evidence="27 36">AF45-19</strain>
        <strain evidence="26 35">AM12-20</strain>
    </source>
</reference>
<evidence type="ECO:0000313" key="29">
    <source>
        <dbReference type="Proteomes" id="UP000175684"/>
    </source>
</evidence>
<evidence type="ECO:0000313" key="22">
    <source>
        <dbReference type="EMBL" id="OSG98212.1"/>
    </source>
</evidence>
<comment type="function">
    <text evidence="9 10">Fluoride-specific ion channel. Important for reducing fluoride concentration in the cell, thus reducing its toxicity.</text>
</comment>
<evidence type="ECO:0000256" key="8">
    <source>
        <dbReference type="ARBA" id="ARBA00035585"/>
    </source>
</evidence>
<evidence type="ECO:0000313" key="31">
    <source>
        <dbReference type="Proteomes" id="UP000193208"/>
    </source>
</evidence>
<dbReference type="EMBL" id="LNKD01000001">
    <property type="protein sequence ID" value="OSG87947.1"/>
    <property type="molecule type" value="Genomic_DNA"/>
</dbReference>
<organism evidence="15 40">
    <name type="scientific">Bifidobacterium adolescentis</name>
    <dbReference type="NCBI Taxonomy" id="1680"/>
    <lineage>
        <taxon>Bacteria</taxon>
        <taxon>Bacillati</taxon>
        <taxon>Actinomycetota</taxon>
        <taxon>Actinomycetes</taxon>
        <taxon>Bifidobacteriales</taxon>
        <taxon>Bifidobacteriaceae</taxon>
        <taxon>Bifidobacterium</taxon>
    </lineage>
</organism>
<evidence type="ECO:0000313" key="28">
    <source>
        <dbReference type="Proteomes" id="UP000095647"/>
    </source>
</evidence>
<evidence type="ECO:0000313" key="27">
    <source>
        <dbReference type="EMBL" id="RHK26480.1"/>
    </source>
</evidence>
<keyword evidence="10" id="KW-0406">Ion transport</keyword>
<dbReference type="EMBL" id="WDLT01000002">
    <property type="protein sequence ID" value="KAB5747531.1"/>
    <property type="molecule type" value="Genomic_DNA"/>
</dbReference>
<keyword evidence="10" id="KW-0915">Sodium</keyword>
<dbReference type="KEGG" id="bado:BBMN23_0859"/>
<evidence type="ECO:0000313" key="18">
    <source>
        <dbReference type="EMBL" id="OFA34934.1"/>
    </source>
</evidence>
<evidence type="ECO:0000313" key="39">
    <source>
        <dbReference type="Proteomes" id="UP000464884"/>
    </source>
</evidence>
<dbReference type="Proteomes" id="UP000285462">
    <property type="component" value="Unassembled WGS sequence"/>
</dbReference>
<reference evidence="17" key="9">
    <citation type="submission" date="2022-06" db="EMBL/GenBank/DDBJ databases">
        <title>Isolation of gut microbiota from human fecal samples.</title>
        <authorList>
            <person name="Pamer E.G."/>
            <person name="Barat B."/>
            <person name="Waligurski E."/>
            <person name="Medina S."/>
            <person name="Paddock L."/>
            <person name="Mostad J."/>
        </authorList>
    </citation>
    <scope>NUCLEOTIDE SEQUENCE</scope>
    <source>
        <strain evidence="17">SL.1.01</strain>
    </source>
</reference>
<dbReference type="OMA" id="CRYGITV"/>
<dbReference type="GO" id="GO:0062054">
    <property type="term" value="F:fluoride channel activity"/>
    <property type="evidence" value="ECO:0007669"/>
    <property type="project" value="UniProtKB-UniRule"/>
</dbReference>
<sequence length="124" mass="12929">MNNAVIAVSVCLCGGLGAAARYVCDSVIKASWHKAFPLSTFVINSIAGFLAGVIAGLYSRRFLSDPAHVMLATGFLGGFSTFSTMMNESVTLLRGGRITVFVGYVLTSVVVPVMAAALGYCLVV</sequence>
<dbReference type="Proteomes" id="UP000193377">
    <property type="component" value="Unassembled WGS sequence"/>
</dbReference>
<dbReference type="GO" id="GO:0005886">
    <property type="term" value="C:plasma membrane"/>
    <property type="evidence" value="ECO:0007669"/>
    <property type="project" value="UniProtKB-SubCell"/>
</dbReference>
<keyword evidence="42" id="KW-1185">Reference proteome</keyword>